<dbReference type="EMBL" id="MT142529">
    <property type="protein sequence ID" value="QJA84444.1"/>
    <property type="molecule type" value="Genomic_DNA"/>
</dbReference>
<name>A0A6M3KSR7_9ZZZZ</name>
<proteinExistence type="predicted"/>
<protein>
    <submittedName>
        <fullName evidence="2">Uncharacterized protein</fullName>
    </submittedName>
</protein>
<reference evidence="2" key="1">
    <citation type="submission" date="2020-03" db="EMBL/GenBank/DDBJ databases">
        <title>The deep terrestrial virosphere.</title>
        <authorList>
            <person name="Holmfeldt K."/>
            <person name="Nilsson E."/>
            <person name="Simone D."/>
            <person name="Lopez-Fernandez M."/>
            <person name="Wu X."/>
            <person name="de Brujin I."/>
            <person name="Lundin D."/>
            <person name="Andersson A."/>
            <person name="Bertilsson S."/>
            <person name="Dopson M."/>
        </authorList>
    </citation>
    <scope>NUCLEOTIDE SEQUENCE</scope>
    <source>
        <strain evidence="2">MM415A00192</strain>
        <strain evidence="1">MM415B00178</strain>
    </source>
</reference>
<dbReference type="AlphaFoldDB" id="A0A6M3KSR7"/>
<gene>
    <name evidence="2" type="ORF">MM415A00192_0053</name>
    <name evidence="1" type="ORF">MM415B00178_0061</name>
</gene>
<dbReference type="EMBL" id="MT141574">
    <property type="protein sequence ID" value="QJA67679.1"/>
    <property type="molecule type" value="Genomic_DNA"/>
</dbReference>
<organism evidence="2">
    <name type="scientific">viral metagenome</name>
    <dbReference type="NCBI Taxonomy" id="1070528"/>
    <lineage>
        <taxon>unclassified sequences</taxon>
        <taxon>metagenomes</taxon>
        <taxon>organismal metagenomes</taxon>
    </lineage>
</organism>
<evidence type="ECO:0000313" key="2">
    <source>
        <dbReference type="EMBL" id="QJA84444.1"/>
    </source>
</evidence>
<sequence length="399" mass="45286">MTTRVLKDWLDSYLEYTKKSEPPLLYKSWVGVSVIAACLRRKCKLQLGTLVFFPNMYIVLVGPSGKCRKGTAMGDGESFLKDLGIKIASTSITREALIHQLKTSSDTSITADGKMSMHSSLTVFSKELTVFLGYNNQQLMADLTDFYDCANQWEYRTKNMGTDDISGVWVNLIGATTPDLLQTTLPRDAIGGGLTSRIIFVYENKKDHTEPFPVQTRAELDLCEQLRKDLEKISMLQGDFTVSDSFIDTWIDWYVRADNSAPPFEDHRFSGYFERRPTHMYKLCMIFSASRSDSMKIDLIDFERALDLLTRTEKLMPYTFSGLGKSSNSDSLNRMMAILGNKKRVSVAELQAMFYNDADSRTLEGMIATLNSMHYVRVVHEGTETYLIYNEGQTVRDLP</sequence>
<evidence type="ECO:0000313" key="1">
    <source>
        <dbReference type="EMBL" id="QJA67679.1"/>
    </source>
</evidence>
<accession>A0A6M3KSR7</accession>